<dbReference type="EMBL" id="CP158568">
    <property type="protein sequence ID" value="XBY43348.1"/>
    <property type="molecule type" value="Genomic_DNA"/>
</dbReference>
<gene>
    <name evidence="1" type="ORF">ABS361_14760</name>
</gene>
<reference evidence="1" key="1">
    <citation type="submission" date="2024-06" db="EMBL/GenBank/DDBJ databases">
        <title>Methylostella associata gen. nov., sp. nov., a novel Ancalomicrobiaceae-affiliated facultatively methylotrophic bacteria that feed on methanotrophs of the genus Methylococcus.</title>
        <authorList>
            <person name="Saltykova V."/>
            <person name="Danilova O.V."/>
            <person name="Oshkin I.Y."/>
            <person name="Belova S.E."/>
            <person name="Pimenov N.V."/>
            <person name="Dedysh S.N."/>
        </authorList>
    </citation>
    <scope>NUCLEOTIDE SEQUENCE</scope>
    <source>
        <strain evidence="1">S20</strain>
    </source>
</reference>
<evidence type="ECO:0000313" key="1">
    <source>
        <dbReference type="EMBL" id="XBY43348.1"/>
    </source>
</evidence>
<dbReference type="RefSeq" id="WP_407048448.1">
    <property type="nucleotide sequence ID" value="NZ_CP158568.1"/>
</dbReference>
<dbReference type="AlphaFoldDB" id="A0AAU7X9K7"/>
<protein>
    <submittedName>
        <fullName evidence="1">Uncharacterized protein</fullName>
    </submittedName>
</protein>
<proteinExistence type="predicted"/>
<dbReference type="KEGG" id="mflg:ABS361_14760"/>
<sequence length="308" mass="32810">MTIVTSGCSADSFDKRYGIKPTLDAADVKAATQNKTGVLLALAEDAGVGYPTFTRDYYLIAEAGFNYIDDQCNAYFDQLFYLDRKREALKSGVASFGQTTNAILQLTGASKLSIGVVAQAFGLAYNMTDVVTGTYLYQLPPATTQSFVKQLQTVFRKDLASRPGDISNPTSAYHAIQQYLDLCLPPTIEANIVKHLSSATVVSTGTGTGVTVMSATTPATVPATEQPPRTNTAQVTVSVASNADLQSQYDGLCKRVRAVQARLSRYQADPNPPANNAVLIASAEKALTTLTAAQSALQTRSTAKLVCH</sequence>
<name>A0AAU7X9K7_9HYPH</name>
<accession>A0AAU7X9K7</accession>
<organism evidence="1">
    <name type="scientific">Methyloraptor flagellatus</name>
    <dbReference type="NCBI Taxonomy" id="3162530"/>
    <lineage>
        <taxon>Bacteria</taxon>
        <taxon>Pseudomonadati</taxon>
        <taxon>Pseudomonadota</taxon>
        <taxon>Alphaproteobacteria</taxon>
        <taxon>Hyphomicrobiales</taxon>
        <taxon>Ancalomicrobiaceae</taxon>
        <taxon>Methyloraptor</taxon>
    </lineage>
</organism>